<accession>A0A9P0CH44</accession>
<organism evidence="3 4">
    <name type="scientific">Psylliodes chrysocephalus</name>
    <dbReference type="NCBI Taxonomy" id="3402493"/>
    <lineage>
        <taxon>Eukaryota</taxon>
        <taxon>Metazoa</taxon>
        <taxon>Ecdysozoa</taxon>
        <taxon>Arthropoda</taxon>
        <taxon>Hexapoda</taxon>
        <taxon>Insecta</taxon>
        <taxon>Pterygota</taxon>
        <taxon>Neoptera</taxon>
        <taxon>Endopterygota</taxon>
        <taxon>Coleoptera</taxon>
        <taxon>Polyphaga</taxon>
        <taxon>Cucujiformia</taxon>
        <taxon>Chrysomeloidea</taxon>
        <taxon>Chrysomelidae</taxon>
        <taxon>Galerucinae</taxon>
        <taxon>Alticini</taxon>
        <taxon>Psylliodes</taxon>
    </lineage>
</organism>
<protein>
    <recommendedName>
        <fullName evidence="2">FHF complex subunit HOOK-interacting protein C-terminal domain-containing protein</fullName>
    </recommendedName>
</protein>
<keyword evidence="4" id="KW-1185">Reference proteome</keyword>
<dbReference type="PANTHER" id="PTHR21705">
    <property type="entry name" value="RAI16 PROTEIN-RELATED"/>
    <property type="match status" value="1"/>
</dbReference>
<dbReference type="Pfam" id="PF19311">
    <property type="entry name" value="KELAA"/>
    <property type="match status" value="1"/>
</dbReference>
<reference evidence="3" key="1">
    <citation type="submission" date="2022-01" db="EMBL/GenBank/DDBJ databases">
        <authorList>
            <person name="King R."/>
        </authorList>
    </citation>
    <scope>NUCLEOTIDE SEQUENCE</scope>
</reference>
<comment type="similarity">
    <text evidence="1">Belongs to the FHIP family.</text>
</comment>
<evidence type="ECO:0000313" key="4">
    <source>
        <dbReference type="Proteomes" id="UP001153636"/>
    </source>
</evidence>
<dbReference type="InterPro" id="IPR045669">
    <property type="entry name" value="FHIP_C"/>
</dbReference>
<evidence type="ECO:0000313" key="3">
    <source>
        <dbReference type="EMBL" id="CAH1103347.1"/>
    </source>
</evidence>
<dbReference type="Pfam" id="PF10257">
    <property type="entry name" value="RAI16-like"/>
    <property type="match status" value="1"/>
</dbReference>
<dbReference type="EMBL" id="OV651826">
    <property type="protein sequence ID" value="CAH1103347.1"/>
    <property type="molecule type" value="Genomic_DNA"/>
</dbReference>
<dbReference type="InterPro" id="IPR019384">
    <property type="entry name" value="FHIP"/>
</dbReference>
<name>A0A9P0CH44_9CUCU</name>
<gene>
    <name evidence="3" type="ORF">PSYICH_LOCUS4268</name>
</gene>
<dbReference type="InterPro" id="IPR045668">
    <property type="entry name" value="FHIP_KELAA_motif"/>
</dbReference>
<dbReference type="OrthoDB" id="6287422at2759"/>
<evidence type="ECO:0000259" key="2">
    <source>
        <dbReference type="Pfam" id="PF19314"/>
    </source>
</evidence>
<dbReference type="PANTHER" id="PTHR21705:SF11">
    <property type="entry name" value="FHIP FAMILY PROTEIN CG3558"/>
    <property type="match status" value="1"/>
</dbReference>
<dbReference type="AlphaFoldDB" id="A0A9P0CH44"/>
<dbReference type="Pfam" id="PF19314">
    <property type="entry name" value="DUF5917"/>
    <property type="match status" value="1"/>
</dbReference>
<evidence type="ECO:0000256" key="1">
    <source>
        <dbReference type="ARBA" id="ARBA00024336"/>
    </source>
</evidence>
<sequence length="771" mass="88550">MDWINSLLSTKNSKSLINPEDECDPQACYDSFKEHWHQVYKIFNRVQQLPSHDDVLGVVNHLEQMATLLLYDIKRNDRFFVPHSTSKCLEHLLSENILSKLFEWSTTSGRYINAIRCEQLKVYQMLLSQSRHGLLLHDQFLQPLIKLLCSCEGEVFSKEVEKLLVDLINQLSALLMQNVEFIDLFFQDIKNVQSFIIFSLLIPFVHREDSTGMRARDALLLCMSLSKKNKRVAIYIAEHSNFSILLASGLSGLYSVLPNILDDISVPDWHRFTPDDVNEIKGLLTFVTSLEFSNAVAQVAHPMIRKQLQEFLYRGFLIPVLGPALLQINVYEQVAATAYLELILRTVSDTGLLHSLLQFLLNIDFDGEKILGTLIQRLGSDNRQLCLVSLAMFESIVDLYCEDLMLELVFKYLQPCLHLMISQRNMLLPLDPYCQSFEKLLTLSPKCCNVEYPKEVNDNSSQWYTLKHKQSLYGKYFAYLCDARNRISQCQMSCIVWNNLYGGEEDSNSDNSSSTSLERSSGYNSLNVTADEAKTTEEYWETPVKFKQKKEITIPTKISDIEYSRSSAGPFLFLLMEKLKNFLSNSFYVNLHLTGLISKLASYPQPLLRAYLLDHSLVLQPTVPSIFEIIGVLKQKVDEYMSQQQNSQQLIKYARDILVDREIMLVNLRRYHVEQHASKKVETEPFQRNSPKRKSLGISPISSLFGRRPSQIESNAPVVLSPEEVQFNIIYPKFNEGQHVALCAVLLDEWIKELAALAQEHTVAQLINFLK</sequence>
<proteinExistence type="inferred from homology"/>
<dbReference type="Proteomes" id="UP001153636">
    <property type="component" value="Chromosome 14"/>
</dbReference>
<feature type="domain" description="FHF complex subunit HOOK-interacting protein C-terminal" evidence="2">
    <location>
        <begin position="569"/>
        <end position="660"/>
    </location>
</feature>